<dbReference type="AlphaFoldDB" id="A0A248TKT4"/>
<organism evidence="2 3">
    <name type="scientific">Cytobacillus kochii</name>
    <dbReference type="NCBI Taxonomy" id="859143"/>
    <lineage>
        <taxon>Bacteria</taxon>
        <taxon>Bacillati</taxon>
        <taxon>Bacillota</taxon>
        <taxon>Bacilli</taxon>
        <taxon>Bacillales</taxon>
        <taxon>Bacillaceae</taxon>
        <taxon>Cytobacillus</taxon>
    </lineage>
</organism>
<dbReference type="NCBIfam" id="NF008528">
    <property type="entry name" value="PRK11463.1-2"/>
    <property type="match status" value="1"/>
</dbReference>
<dbReference type="GO" id="GO:0016020">
    <property type="term" value="C:membrane"/>
    <property type="evidence" value="ECO:0007669"/>
    <property type="project" value="InterPro"/>
</dbReference>
<protein>
    <submittedName>
        <fullName evidence="2">Membrane protein FxsA</fullName>
    </submittedName>
</protein>
<proteinExistence type="predicted"/>
<dbReference type="InterPro" id="IPR007313">
    <property type="entry name" value="FxsA"/>
</dbReference>
<accession>A0A248TKT4</accession>
<reference evidence="2 3" key="1">
    <citation type="submission" date="2017-08" db="EMBL/GenBank/DDBJ databases">
        <title>Complete Genome Sequence of Bacillus kochii Oregon-R-modENCODE STRAIN BDGP4, isolated from Drosophila melanogaster gut.</title>
        <authorList>
            <person name="Wan K.H."/>
            <person name="Yu C."/>
            <person name="Park S."/>
            <person name="Hammonds A.S."/>
            <person name="Booth B.W."/>
            <person name="Celniker S.E."/>
        </authorList>
    </citation>
    <scope>NUCLEOTIDE SEQUENCE [LARGE SCALE GENOMIC DNA]</scope>
    <source>
        <strain evidence="2 3">BDGP4</strain>
    </source>
</reference>
<dbReference type="OrthoDB" id="9792788at2"/>
<name>A0A248TKT4_9BACI</name>
<keyword evidence="1" id="KW-1133">Transmembrane helix</keyword>
<dbReference type="Pfam" id="PF04186">
    <property type="entry name" value="FxsA"/>
    <property type="match status" value="1"/>
</dbReference>
<keyword evidence="3" id="KW-1185">Reference proteome</keyword>
<keyword evidence="1" id="KW-0812">Transmembrane</keyword>
<dbReference type="PANTHER" id="PTHR35335:SF1">
    <property type="entry name" value="UPF0716 PROTEIN FXSA"/>
    <property type="match status" value="1"/>
</dbReference>
<keyword evidence="1" id="KW-0472">Membrane</keyword>
<dbReference type="KEGG" id="bko:CKF48_16470"/>
<dbReference type="EMBL" id="CP022983">
    <property type="protein sequence ID" value="ASV68739.1"/>
    <property type="molecule type" value="Genomic_DNA"/>
</dbReference>
<evidence type="ECO:0000313" key="2">
    <source>
        <dbReference type="EMBL" id="ASV68739.1"/>
    </source>
</evidence>
<feature type="transmembrane region" description="Helical" evidence="1">
    <location>
        <begin position="71"/>
        <end position="90"/>
    </location>
</feature>
<gene>
    <name evidence="2" type="ORF">CKF48_16470</name>
</gene>
<sequence>MRYILLPLILIPAIEIVVLLLAGKALGVAVTFLLIILTGVFGVYIAKRQGMEVMKKVQMETRRGEMPGDSMLDGLCIFIAGIFLVLPGFISDFIGVLLLIPFIRNKLKIILYHFLRRRINHGNIKVIKW</sequence>
<dbReference type="RefSeq" id="WP_095372307.1">
    <property type="nucleotide sequence ID" value="NZ_CP022983.1"/>
</dbReference>
<dbReference type="Proteomes" id="UP000215137">
    <property type="component" value="Chromosome"/>
</dbReference>
<evidence type="ECO:0000313" key="3">
    <source>
        <dbReference type="Proteomes" id="UP000215137"/>
    </source>
</evidence>
<evidence type="ECO:0000256" key="1">
    <source>
        <dbReference type="SAM" id="Phobius"/>
    </source>
</evidence>
<dbReference type="PANTHER" id="PTHR35335">
    <property type="entry name" value="UPF0716 PROTEIN FXSA"/>
    <property type="match status" value="1"/>
</dbReference>
<feature type="transmembrane region" description="Helical" evidence="1">
    <location>
        <begin position="5"/>
        <end position="22"/>
    </location>
</feature>
<feature type="transmembrane region" description="Helical" evidence="1">
    <location>
        <begin position="28"/>
        <end position="46"/>
    </location>
</feature>